<feature type="compositionally biased region" description="Basic residues" evidence="1">
    <location>
        <begin position="355"/>
        <end position="371"/>
    </location>
</feature>
<dbReference type="EMBL" id="LWDF02001492">
    <property type="protein sequence ID" value="KAE8238550.1"/>
    <property type="molecule type" value="Genomic_DNA"/>
</dbReference>
<proteinExistence type="predicted"/>
<evidence type="ECO:0000256" key="1">
    <source>
        <dbReference type="SAM" id="MobiDB-lite"/>
    </source>
</evidence>
<feature type="region of interest" description="Disordered" evidence="1">
    <location>
        <begin position="355"/>
        <end position="393"/>
    </location>
</feature>
<sequence length="443" mass="49884">YPFPRSSPLLVTKVFRSSALPSTDPSAHSMRGQATARVTTCVYKRTHAHARIPASTPCILFLKHSTTASRSSDTPAHQRATQIFWRLCRSSAWRIPSSWIHSPRIQDRLATAVKGLEGKLPQFSACLSAAMIVRTRSRSPHSHLQPRDHSCLPQQLLFPPEDQTLERSMRCLPPSSRQCADSGTNWAASKGQAQAQYFLRTASPRPPCCPCIDTSPVTFITGVLHAPPYTDRSGNHRREKKGPGEGQQEQRPSIGQCPRHPRSRSRSPETLAAVLQIDFGPYNFRMLVIMQPGEEAALALELKILKVKRPRPRIFSHRMEAFTRQELDLSDGLLSVTTQPWFFMRRDHAEVSRRLHRAHAPSRRTRRVRRKAVPDDAEKSVLSSEHDHSRSSIQVSAVGSERASWCSLSRTQTLRRTETLFSNSLPVAYLPAIVHKVVLDLFN</sequence>
<feature type="compositionally biased region" description="Basic and acidic residues" evidence="1">
    <location>
        <begin position="372"/>
        <end position="390"/>
    </location>
</feature>
<name>A0A8T8SEQ7_9BASI</name>
<evidence type="ECO:0000313" key="2">
    <source>
        <dbReference type="EMBL" id="KAE8238550.1"/>
    </source>
</evidence>
<accession>A0A8T8SEQ7</accession>
<feature type="region of interest" description="Disordered" evidence="1">
    <location>
        <begin position="225"/>
        <end position="268"/>
    </location>
</feature>
<dbReference type="AlphaFoldDB" id="A0A8T8SEQ7"/>
<organism evidence="2 3">
    <name type="scientific">Tilletia indica</name>
    <dbReference type="NCBI Taxonomy" id="43049"/>
    <lineage>
        <taxon>Eukaryota</taxon>
        <taxon>Fungi</taxon>
        <taxon>Dikarya</taxon>
        <taxon>Basidiomycota</taxon>
        <taxon>Ustilaginomycotina</taxon>
        <taxon>Exobasidiomycetes</taxon>
        <taxon>Tilletiales</taxon>
        <taxon>Tilletiaceae</taxon>
        <taxon>Tilletia</taxon>
    </lineage>
</organism>
<feature type="non-terminal residue" evidence="2">
    <location>
        <position position="1"/>
    </location>
</feature>
<reference evidence="2" key="1">
    <citation type="submission" date="2016-04" db="EMBL/GenBank/DDBJ databases">
        <authorList>
            <person name="Nguyen H.D."/>
            <person name="Samba Siva P."/>
            <person name="Cullis J."/>
            <person name="Levesque C.A."/>
            <person name="Hambleton S."/>
        </authorList>
    </citation>
    <scope>NUCLEOTIDE SEQUENCE</scope>
    <source>
        <strain evidence="2">DAOMC 236416</strain>
    </source>
</reference>
<protein>
    <submittedName>
        <fullName evidence="2">Uncharacterized protein</fullName>
    </submittedName>
</protein>
<comment type="caution">
    <text evidence="2">The sequence shown here is derived from an EMBL/GenBank/DDBJ whole genome shotgun (WGS) entry which is preliminary data.</text>
</comment>
<dbReference type="Proteomes" id="UP000077521">
    <property type="component" value="Unassembled WGS sequence"/>
</dbReference>
<reference evidence="2" key="2">
    <citation type="journal article" date="2019" name="IMA Fungus">
        <title>Genome sequencing and comparison of five Tilletia species to identify candidate genes for the detection of regulated species infecting wheat.</title>
        <authorList>
            <person name="Nguyen H.D.T."/>
            <person name="Sultana T."/>
            <person name="Kesanakurti P."/>
            <person name="Hambleton S."/>
        </authorList>
    </citation>
    <scope>NUCLEOTIDE SEQUENCE</scope>
    <source>
        <strain evidence="2">DAOMC 236416</strain>
    </source>
</reference>
<evidence type="ECO:0000313" key="3">
    <source>
        <dbReference type="Proteomes" id="UP000077521"/>
    </source>
</evidence>
<gene>
    <name evidence="2" type="ORF">A4X13_0g8464</name>
</gene>
<keyword evidence="3" id="KW-1185">Reference proteome</keyword>